<keyword evidence="5" id="KW-0393">Immunoglobulin domain</keyword>
<dbReference type="InterPro" id="IPR036179">
    <property type="entry name" value="Ig-like_dom_sf"/>
</dbReference>
<dbReference type="InterPro" id="IPR003598">
    <property type="entry name" value="Ig_sub2"/>
</dbReference>
<dbReference type="PROSITE" id="PS50835">
    <property type="entry name" value="IG_LIKE"/>
    <property type="match status" value="2"/>
</dbReference>
<comment type="caution">
    <text evidence="9">The sequence shown here is derived from an EMBL/GenBank/DDBJ whole genome shotgun (WGS) entry which is preliminary data.</text>
</comment>
<dbReference type="InterPro" id="IPR007110">
    <property type="entry name" value="Ig-like_dom"/>
</dbReference>
<dbReference type="GO" id="GO:0016020">
    <property type="term" value="C:membrane"/>
    <property type="evidence" value="ECO:0007669"/>
    <property type="project" value="UniProtKB-SubCell"/>
</dbReference>
<keyword evidence="3" id="KW-1015">Disulfide bond</keyword>
<evidence type="ECO:0000256" key="4">
    <source>
        <dbReference type="ARBA" id="ARBA00023180"/>
    </source>
</evidence>
<dbReference type="SMART" id="SM00409">
    <property type="entry name" value="IG"/>
    <property type="match status" value="2"/>
</dbReference>
<dbReference type="PROSITE" id="PS50853">
    <property type="entry name" value="FN3"/>
    <property type="match status" value="1"/>
</dbReference>
<dbReference type="Proteomes" id="UP001519460">
    <property type="component" value="Unassembled WGS sequence"/>
</dbReference>
<evidence type="ECO:0000313" key="10">
    <source>
        <dbReference type="Proteomes" id="UP001519460"/>
    </source>
</evidence>
<keyword evidence="2 6" id="KW-0472">Membrane</keyword>
<name>A0ABD0L6J0_9CAEN</name>
<protein>
    <submittedName>
        <fullName evidence="9">Uncharacterized protein</fullName>
    </submittedName>
</protein>
<dbReference type="Gene3D" id="2.60.40.10">
    <property type="entry name" value="Immunoglobulins"/>
    <property type="match status" value="5"/>
</dbReference>
<evidence type="ECO:0000313" key="9">
    <source>
        <dbReference type="EMBL" id="KAK7495209.1"/>
    </source>
</evidence>
<keyword evidence="4" id="KW-0325">Glycoprotein</keyword>
<dbReference type="EMBL" id="JACVVK020000077">
    <property type="protein sequence ID" value="KAK7495209.1"/>
    <property type="molecule type" value="Genomic_DNA"/>
</dbReference>
<feature type="domain" description="Ig-like" evidence="7">
    <location>
        <begin position="164"/>
        <end position="257"/>
    </location>
</feature>
<dbReference type="InterPro" id="IPR036116">
    <property type="entry name" value="FN3_sf"/>
</dbReference>
<dbReference type="PANTHER" id="PTHR11640">
    <property type="entry name" value="NEPHRIN"/>
    <property type="match status" value="1"/>
</dbReference>
<evidence type="ECO:0000256" key="5">
    <source>
        <dbReference type="ARBA" id="ARBA00023319"/>
    </source>
</evidence>
<feature type="domain" description="Fibronectin type-III" evidence="8">
    <location>
        <begin position="372"/>
        <end position="468"/>
    </location>
</feature>
<feature type="domain" description="Ig-like" evidence="7">
    <location>
        <begin position="1"/>
        <end position="116"/>
    </location>
</feature>
<keyword evidence="10" id="KW-1185">Reference proteome</keyword>
<evidence type="ECO:0000256" key="2">
    <source>
        <dbReference type="ARBA" id="ARBA00023136"/>
    </source>
</evidence>
<dbReference type="SUPFAM" id="SSF48726">
    <property type="entry name" value="Immunoglobulin"/>
    <property type="match status" value="3"/>
</dbReference>
<dbReference type="SMART" id="SM00060">
    <property type="entry name" value="FN3"/>
    <property type="match status" value="1"/>
</dbReference>
<comment type="subcellular location">
    <subcellularLocation>
        <location evidence="1">Membrane</location>
        <topology evidence="1">Single-pass type I membrane protein</topology>
    </subcellularLocation>
</comment>
<organism evidence="9 10">
    <name type="scientific">Batillaria attramentaria</name>
    <dbReference type="NCBI Taxonomy" id="370345"/>
    <lineage>
        <taxon>Eukaryota</taxon>
        <taxon>Metazoa</taxon>
        <taxon>Spiralia</taxon>
        <taxon>Lophotrochozoa</taxon>
        <taxon>Mollusca</taxon>
        <taxon>Gastropoda</taxon>
        <taxon>Caenogastropoda</taxon>
        <taxon>Sorbeoconcha</taxon>
        <taxon>Cerithioidea</taxon>
        <taxon>Batillariidae</taxon>
        <taxon>Batillaria</taxon>
    </lineage>
</organism>
<sequence>MTTGLSQALLVTAEGSTGKESQKDLRLRCQCHLAPGEQIYLVTWSKILNGDAITIFKKFPLNTGSNEYVFSGSWKGRGAVYDASTTADVILPGSNLSRNDAGLYRCEVTTDRETIHDDVAVEAKREPFLTLPSIQRDQAGVYTCIAHNTVSRGRTGVVLDVQYPAAVADIRFAAGGSELKVKEGQSVSMVCRATGNPPPTSATWSVTGRPKLSNQTYEMRYGRDYSSVYVLASSTCNDNDIYTCTTTNGLQSAQNASVRLFVDCAPKMDTSSSSQMRSTLKVGFTERTKLSLSVTARPQPFVQWLRFTGDSLIRVYEEFDVIYDDVRARLTTELPLRANSSEKYGRYTVMVGNEEGFWTENFTVYANEPPQCPENVTVFNISASSFCLSWKPGFDGGARQTMLLTYSTGTRDVNATFDDEMDEADDYVQTTCLEGLEAATEYRVVFAAENVFGRSKNTWTETITTHGEMRRAALESSTAPWVEVATPLVVGIALLVVVVVICLVARKRSSAMRVPEITIQIMESSEQYYNDGVHANFSSLEDKGRRPSSTPSANIYMDVLGDPLATYVNQEVQEATPETLPTVESYDSLSRDYGVGASGDYQRLSNHSQQYIDMTQGARGGDVTRTSSISYDVSTECLKIQGGDVNRTSIFSDVGTESSTYDDAWNPLTAAVSQVRRERASDRRRCASMYQDGLSPRTAFGQGRSTTRVCRPRSVHGDVSRAVPADGISNALSYEVDDLRHEEDPEEDIYDVIRDSDVESLPEEALYQDGQSERAETEGEQTVVETTYTNVTTYTNMDQQ</sequence>
<dbReference type="SUPFAM" id="SSF49265">
    <property type="entry name" value="Fibronectin type III"/>
    <property type="match status" value="1"/>
</dbReference>
<reference evidence="9 10" key="1">
    <citation type="journal article" date="2023" name="Sci. Data">
        <title>Genome assembly of the Korean intertidal mud-creeper Batillaria attramentaria.</title>
        <authorList>
            <person name="Patra A.K."/>
            <person name="Ho P.T."/>
            <person name="Jun S."/>
            <person name="Lee S.J."/>
            <person name="Kim Y."/>
            <person name="Won Y.J."/>
        </authorList>
    </citation>
    <scope>NUCLEOTIDE SEQUENCE [LARGE SCALE GENOMIC DNA]</scope>
    <source>
        <strain evidence="9">Wonlab-2016</strain>
    </source>
</reference>
<evidence type="ECO:0000259" key="8">
    <source>
        <dbReference type="PROSITE" id="PS50853"/>
    </source>
</evidence>
<feature type="transmembrane region" description="Helical" evidence="6">
    <location>
        <begin position="484"/>
        <end position="505"/>
    </location>
</feature>
<keyword evidence="6" id="KW-1133">Transmembrane helix</keyword>
<dbReference type="InterPro" id="IPR003961">
    <property type="entry name" value="FN3_dom"/>
</dbReference>
<gene>
    <name evidence="9" type="ORF">BaRGS_00013619</name>
</gene>
<proteinExistence type="predicted"/>
<dbReference type="InterPro" id="IPR003599">
    <property type="entry name" value="Ig_sub"/>
</dbReference>
<dbReference type="AlphaFoldDB" id="A0ABD0L6J0"/>
<evidence type="ECO:0000256" key="3">
    <source>
        <dbReference type="ARBA" id="ARBA00023157"/>
    </source>
</evidence>
<dbReference type="SMART" id="SM00408">
    <property type="entry name" value="IGc2"/>
    <property type="match status" value="2"/>
</dbReference>
<dbReference type="InterPro" id="IPR013783">
    <property type="entry name" value="Ig-like_fold"/>
</dbReference>
<dbReference type="Pfam" id="PF13927">
    <property type="entry name" value="Ig_3"/>
    <property type="match status" value="1"/>
</dbReference>
<evidence type="ECO:0000259" key="7">
    <source>
        <dbReference type="PROSITE" id="PS50835"/>
    </source>
</evidence>
<dbReference type="PANTHER" id="PTHR11640:SF164">
    <property type="entry name" value="MAM DOMAIN-CONTAINING GLYCOSYLPHOSPHATIDYLINOSITOL ANCHOR PROTEIN 1"/>
    <property type="match status" value="1"/>
</dbReference>
<dbReference type="CDD" id="cd00063">
    <property type="entry name" value="FN3"/>
    <property type="match status" value="1"/>
</dbReference>
<accession>A0ABD0L6J0</accession>
<evidence type="ECO:0000256" key="1">
    <source>
        <dbReference type="ARBA" id="ARBA00004479"/>
    </source>
</evidence>
<keyword evidence="6" id="KW-0812">Transmembrane</keyword>
<dbReference type="InterPro" id="IPR051275">
    <property type="entry name" value="Cell_adhesion_signaling"/>
</dbReference>
<evidence type="ECO:0000256" key="6">
    <source>
        <dbReference type="SAM" id="Phobius"/>
    </source>
</evidence>